<comment type="caution">
    <text evidence="5">The sequence shown here is derived from an EMBL/GenBank/DDBJ whole genome shotgun (WGS) entry which is preliminary data.</text>
</comment>
<evidence type="ECO:0000313" key="5">
    <source>
        <dbReference type="EMBL" id="EPR35561.1"/>
    </source>
</evidence>
<keyword evidence="2 3" id="KW-0456">Lyase</keyword>
<evidence type="ECO:0000313" key="6">
    <source>
        <dbReference type="Proteomes" id="UP000014975"/>
    </source>
</evidence>
<dbReference type="InterPro" id="IPR013785">
    <property type="entry name" value="Aldolase_TIM"/>
</dbReference>
<feature type="active site" description="Proton donor/acceptor" evidence="4">
    <location>
        <position position="137"/>
    </location>
</feature>
<evidence type="ECO:0000256" key="4">
    <source>
        <dbReference type="PIRSR" id="PIRSR001365-1"/>
    </source>
</evidence>
<dbReference type="STRING" id="1121439.dsat_1902"/>
<sequence length="303" mass="33132">MIETRPVEGIVPVVVTPFDDHGEVDLTAVERLVGFLNSKSIGGLWVLGTGSEDMNLSYEKRLRIARMACAANAGKTPLILGAGFFAMEDTLAFFEDTKDLACDGYHVMPYHPLLSLERLEWFYTELADRCPRPLWMYTSGNWARPIPPEFVARLKGHPNIAGIKYSNSNAVLAGKVINLAEPGFQVITAVAAQLLASLAMGARAHTSSLGSALPEAMIAVYELFLQGDIQGARAAQRTLVEFLSLTATCAKTDNFLTGAEEKYILSLRGICGPRMSSYYRELTEREQAVVRKALSLYPGIVPV</sequence>
<dbReference type="Gene3D" id="3.20.20.70">
    <property type="entry name" value="Aldolase class I"/>
    <property type="match status" value="1"/>
</dbReference>
<dbReference type="EMBL" id="ATHI01000003">
    <property type="protein sequence ID" value="EPR35561.1"/>
    <property type="molecule type" value="Genomic_DNA"/>
</dbReference>
<evidence type="ECO:0000256" key="2">
    <source>
        <dbReference type="ARBA" id="ARBA00023239"/>
    </source>
</evidence>
<evidence type="ECO:0000256" key="1">
    <source>
        <dbReference type="ARBA" id="ARBA00007592"/>
    </source>
</evidence>
<feature type="active site" description="Schiff-base intermediate with substrate" evidence="4">
    <location>
        <position position="164"/>
    </location>
</feature>
<dbReference type="CDD" id="cd00408">
    <property type="entry name" value="DHDPS-like"/>
    <property type="match status" value="1"/>
</dbReference>
<proteinExistence type="inferred from homology"/>
<dbReference type="RefSeq" id="WP_020885788.1">
    <property type="nucleotide sequence ID" value="NZ_ATHI01000003.1"/>
</dbReference>
<dbReference type="PATRIC" id="fig|1121439.3.peg.290"/>
<protein>
    <submittedName>
        <fullName evidence="5">Dihydrodipicolinate synthetase</fullName>
    </submittedName>
</protein>
<dbReference type="eggNOG" id="COG0329">
    <property type="taxonomic scope" value="Bacteria"/>
</dbReference>
<dbReference type="InterPro" id="IPR002220">
    <property type="entry name" value="DapA-like"/>
</dbReference>
<name>S7TFN3_9BACT</name>
<gene>
    <name evidence="5" type="ORF">dsat_1902</name>
</gene>
<dbReference type="SMART" id="SM01130">
    <property type="entry name" value="DHDPS"/>
    <property type="match status" value="1"/>
</dbReference>
<dbReference type="Pfam" id="PF00701">
    <property type="entry name" value="DHDPS"/>
    <property type="match status" value="1"/>
</dbReference>
<dbReference type="PANTHER" id="PTHR12128:SF66">
    <property type="entry name" value="4-HYDROXY-2-OXOGLUTARATE ALDOLASE, MITOCHONDRIAL"/>
    <property type="match status" value="1"/>
</dbReference>
<dbReference type="SUPFAM" id="SSF51569">
    <property type="entry name" value="Aldolase"/>
    <property type="match status" value="1"/>
</dbReference>
<dbReference type="AlphaFoldDB" id="S7TFN3"/>
<dbReference type="Proteomes" id="UP000014975">
    <property type="component" value="Unassembled WGS sequence"/>
</dbReference>
<dbReference type="GO" id="GO:0008840">
    <property type="term" value="F:4-hydroxy-tetrahydrodipicolinate synthase activity"/>
    <property type="evidence" value="ECO:0007669"/>
    <property type="project" value="TreeGrafter"/>
</dbReference>
<organism evidence="5 6">
    <name type="scientific">Alkalidesulfovibrio alkalitolerans DSM 16529</name>
    <dbReference type="NCBI Taxonomy" id="1121439"/>
    <lineage>
        <taxon>Bacteria</taxon>
        <taxon>Pseudomonadati</taxon>
        <taxon>Thermodesulfobacteriota</taxon>
        <taxon>Desulfovibrionia</taxon>
        <taxon>Desulfovibrionales</taxon>
        <taxon>Desulfovibrionaceae</taxon>
        <taxon>Alkalidesulfovibrio</taxon>
    </lineage>
</organism>
<reference evidence="5 6" key="1">
    <citation type="journal article" date="2013" name="Genome Announc.">
        <title>Draft genome sequences for three mercury-methylating, sulfate-reducing bacteria.</title>
        <authorList>
            <person name="Brown S.D."/>
            <person name="Hurt R.A.Jr."/>
            <person name="Gilmour C.C."/>
            <person name="Elias D.A."/>
        </authorList>
    </citation>
    <scope>NUCLEOTIDE SEQUENCE [LARGE SCALE GENOMIC DNA]</scope>
    <source>
        <strain evidence="5 6">DSM 16529</strain>
    </source>
</reference>
<dbReference type="PANTHER" id="PTHR12128">
    <property type="entry name" value="DIHYDRODIPICOLINATE SYNTHASE"/>
    <property type="match status" value="1"/>
</dbReference>
<dbReference type="PIRSF" id="PIRSF001365">
    <property type="entry name" value="DHDPS"/>
    <property type="match status" value="1"/>
</dbReference>
<accession>S7TFN3</accession>
<evidence type="ECO:0000256" key="3">
    <source>
        <dbReference type="PIRNR" id="PIRNR001365"/>
    </source>
</evidence>
<keyword evidence="6" id="KW-1185">Reference proteome</keyword>
<comment type="similarity">
    <text evidence="1 3">Belongs to the DapA family.</text>
</comment>